<feature type="non-terminal residue" evidence="1">
    <location>
        <position position="235"/>
    </location>
</feature>
<dbReference type="InterPro" id="IPR046341">
    <property type="entry name" value="SET_dom_sf"/>
</dbReference>
<name>A0A4S4KA90_9AGAM</name>
<proteinExistence type="predicted"/>
<dbReference type="OrthoDB" id="1028014at2759"/>
<accession>A0A4S4KA90</accession>
<sequence>MSETAIDVDVDNFDRRIPTLADAPLLSLQHSPHTGYGVFAAQDIPLGTRVLSAPAPAVYVLFRAFRKEVCAWCFRYERGRNWKTRFDAPSVCNSNGGGMVFCCAACRAAWLGEYGEDGRAAYEAVEALVQRQTRSRGWDCDACADDDDDDADRPPSVLEIDAAWNSIKDQVSLILSLRLRPAPIPASKPSKAQSNALAAALRRPVPSPDTLFLFLSGALSRSSAHWPGLLSLSPA</sequence>
<dbReference type="AlphaFoldDB" id="A0A4S4KA90"/>
<organism evidence="1 2">
    <name type="scientific">Phellinidium pouzarii</name>
    <dbReference type="NCBI Taxonomy" id="167371"/>
    <lineage>
        <taxon>Eukaryota</taxon>
        <taxon>Fungi</taxon>
        <taxon>Dikarya</taxon>
        <taxon>Basidiomycota</taxon>
        <taxon>Agaricomycotina</taxon>
        <taxon>Agaricomycetes</taxon>
        <taxon>Hymenochaetales</taxon>
        <taxon>Hymenochaetaceae</taxon>
        <taxon>Phellinidium</taxon>
    </lineage>
</organism>
<evidence type="ECO:0000313" key="2">
    <source>
        <dbReference type="Proteomes" id="UP000308199"/>
    </source>
</evidence>
<reference evidence="1 2" key="1">
    <citation type="submission" date="2019-02" db="EMBL/GenBank/DDBJ databases">
        <title>Genome sequencing of the rare red list fungi Phellinidium pouzarii.</title>
        <authorList>
            <person name="Buettner E."/>
            <person name="Kellner H."/>
        </authorList>
    </citation>
    <scope>NUCLEOTIDE SEQUENCE [LARGE SCALE GENOMIC DNA]</scope>
    <source>
        <strain evidence="1 2">DSM 108285</strain>
    </source>
</reference>
<keyword evidence="2" id="KW-1185">Reference proteome</keyword>
<dbReference type="EMBL" id="SGPK01001040">
    <property type="protein sequence ID" value="THG94866.1"/>
    <property type="molecule type" value="Genomic_DNA"/>
</dbReference>
<dbReference type="SUPFAM" id="SSF82199">
    <property type="entry name" value="SET domain"/>
    <property type="match status" value="1"/>
</dbReference>
<comment type="caution">
    <text evidence="1">The sequence shown here is derived from an EMBL/GenBank/DDBJ whole genome shotgun (WGS) entry which is preliminary data.</text>
</comment>
<protein>
    <submittedName>
        <fullName evidence="1">Uncharacterized protein</fullName>
    </submittedName>
</protein>
<dbReference type="Proteomes" id="UP000308199">
    <property type="component" value="Unassembled WGS sequence"/>
</dbReference>
<evidence type="ECO:0000313" key="1">
    <source>
        <dbReference type="EMBL" id="THG94866.1"/>
    </source>
</evidence>
<gene>
    <name evidence="1" type="ORF">EW145_g8061</name>
</gene>